<reference evidence="4" key="1">
    <citation type="journal article" date="2019" name="Int. J. Syst. Evol. Microbiol.">
        <title>The Global Catalogue of Microorganisms (GCM) 10K type strain sequencing project: providing services to taxonomists for standard genome sequencing and annotation.</title>
        <authorList>
            <consortium name="The Broad Institute Genomics Platform"/>
            <consortium name="The Broad Institute Genome Sequencing Center for Infectious Disease"/>
            <person name="Wu L."/>
            <person name="Ma J."/>
        </authorList>
    </citation>
    <scope>NUCLEOTIDE SEQUENCE [LARGE SCALE GENOMIC DNA]</scope>
    <source>
        <strain evidence="4">CGMCC 1.14993</strain>
    </source>
</reference>
<feature type="domain" description="HTH tetR-type" evidence="2">
    <location>
        <begin position="33"/>
        <end position="60"/>
    </location>
</feature>
<evidence type="ECO:0000256" key="1">
    <source>
        <dbReference type="ARBA" id="ARBA00023125"/>
    </source>
</evidence>
<name>A0A8J3ANK0_9BACI</name>
<proteinExistence type="predicted"/>
<dbReference type="Pfam" id="PF00440">
    <property type="entry name" value="TetR_N"/>
    <property type="match status" value="1"/>
</dbReference>
<dbReference type="SUPFAM" id="SSF46689">
    <property type="entry name" value="Homeodomain-like"/>
    <property type="match status" value="1"/>
</dbReference>
<evidence type="ECO:0000313" key="3">
    <source>
        <dbReference type="EMBL" id="GGI16035.1"/>
    </source>
</evidence>
<keyword evidence="1" id="KW-0238">DNA-binding</keyword>
<evidence type="ECO:0000313" key="4">
    <source>
        <dbReference type="Proteomes" id="UP000626244"/>
    </source>
</evidence>
<dbReference type="GO" id="GO:0003677">
    <property type="term" value="F:DNA binding"/>
    <property type="evidence" value="ECO:0007669"/>
    <property type="project" value="UniProtKB-KW"/>
</dbReference>
<dbReference type="SUPFAM" id="SSF48498">
    <property type="entry name" value="Tetracyclin repressor-like, C-terminal domain"/>
    <property type="match status" value="1"/>
</dbReference>
<keyword evidence="4" id="KW-1185">Reference proteome</keyword>
<dbReference type="OrthoDB" id="113732at2"/>
<organism evidence="3 4">
    <name type="scientific">Gottfriedia solisilvae</name>
    <dbReference type="NCBI Taxonomy" id="1516104"/>
    <lineage>
        <taxon>Bacteria</taxon>
        <taxon>Bacillati</taxon>
        <taxon>Bacillota</taxon>
        <taxon>Bacilli</taxon>
        <taxon>Bacillales</taxon>
        <taxon>Bacillaceae</taxon>
        <taxon>Gottfriedia</taxon>
    </lineage>
</organism>
<dbReference type="Gene3D" id="1.10.357.10">
    <property type="entry name" value="Tetracycline Repressor, domain 2"/>
    <property type="match status" value="1"/>
</dbReference>
<comment type="caution">
    <text evidence="3">The sequence shown here is derived from an EMBL/GenBank/DDBJ whole genome shotgun (WGS) entry which is preliminary data.</text>
</comment>
<dbReference type="Proteomes" id="UP000626244">
    <property type="component" value="Unassembled WGS sequence"/>
</dbReference>
<dbReference type="RefSeq" id="WP_088000641.1">
    <property type="nucleotide sequence ID" value="NZ_BMHB01000002.1"/>
</dbReference>
<protein>
    <submittedName>
        <fullName evidence="3">TetR family transcriptional regulator</fullName>
    </submittedName>
</protein>
<dbReference type="InterPro" id="IPR036271">
    <property type="entry name" value="Tet_transcr_reg_TetR-rel_C_sf"/>
</dbReference>
<sequence length="197" mass="22870">MDGYQKRTQLKMENIELSTIKLLSLPINDIKIMDIAKLANVSQVTIYNYYGSKEALLKAAFLRLMDQQYEEYKKLLSSDIAFEEKIKEMLLRKKDGIDIVNLETFTSLIQKDEELHAIVLDFSMNKSFKLLLGLIDEGRTLGVIRNEFSPKTLQIYIQVLSQAFMNMDATTSQYIQQKEVIDEIMNLFLYGMLKQES</sequence>
<dbReference type="InterPro" id="IPR009057">
    <property type="entry name" value="Homeodomain-like_sf"/>
</dbReference>
<accession>A0A8J3ANK0</accession>
<dbReference type="InterPro" id="IPR001647">
    <property type="entry name" value="HTH_TetR"/>
</dbReference>
<dbReference type="Gene3D" id="1.10.10.60">
    <property type="entry name" value="Homeodomain-like"/>
    <property type="match status" value="1"/>
</dbReference>
<dbReference type="AlphaFoldDB" id="A0A8J3ANK0"/>
<gene>
    <name evidence="3" type="ORF">GCM10007380_30950</name>
</gene>
<dbReference type="EMBL" id="BMHB01000002">
    <property type="protein sequence ID" value="GGI16035.1"/>
    <property type="molecule type" value="Genomic_DNA"/>
</dbReference>
<evidence type="ECO:0000259" key="2">
    <source>
        <dbReference type="Pfam" id="PF00440"/>
    </source>
</evidence>